<protein>
    <recommendedName>
        <fullName evidence="4">EcsC family protein</fullName>
    </recommendedName>
</protein>
<reference evidence="2 3" key="1">
    <citation type="submission" date="2018-07" db="EMBL/GenBank/DDBJ databases">
        <title>Sequencing the genomes of 1000 actinobacteria strains.</title>
        <authorList>
            <person name="Klenk H.-P."/>
        </authorList>
    </citation>
    <scope>NUCLEOTIDE SEQUENCE [LARGE SCALE GENOMIC DNA]</scope>
    <source>
        <strain evidence="2 3">DSM 14442</strain>
    </source>
</reference>
<evidence type="ECO:0000313" key="3">
    <source>
        <dbReference type="Proteomes" id="UP000256727"/>
    </source>
</evidence>
<evidence type="ECO:0008006" key="4">
    <source>
        <dbReference type="Google" id="ProtNLM"/>
    </source>
</evidence>
<gene>
    <name evidence="2" type="ORF">C8E99_2072</name>
</gene>
<evidence type="ECO:0000313" key="2">
    <source>
        <dbReference type="EMBL" id="REE04245.1"/>
    </source>
</evidence>
<evidence type="ECO:0000256" key="1">
    <source>
        <dbReference type="SAM" id="MobiDB-lite"/>
    </source>
</evidence>
<accession>A0A3D9LDE0</accession>
<organism evidence="2 3">
    <name type="scientific">Citricoccus muralis</name>
    <dbReference type="NCBI Taxonomy" id="169134"/>
    <lineage>
        <taxon>Bacteria</taxon>
        <taxon>Bacillati</taxon>
        <taxon>Actinomycetota</taxon>
        <taxon>Actinomycetes</taxon>
        <taxon>Micrococcales</taxon>
        <taxon>Micrococcaceae</taxon>
        <taxon>Citricoccus</taxon>
    </lineage>
</organism>
<sequence>MEEPPASLADTANQQDHEAAEFATQFLKTVLRLRGVRIEREAFLRSELHKRGLSESTIAGALKENPAAAGVPVAMLDDIASSAIAFETRKSSAFSFAAGLPGGFAMLGTVPADITQFYVHAFRVMQKIAYTYGWQSFLKDTESIDDETLGKLASFLGVMMGVGGASASVTTFAAQVARPAIQKQIAGQALTKTSWYLPMKQTLKLVGVQITKQSFAKATAKVVPVVGGVISGGLTFVTLGSQSKRLQNHLREIPPPNVDAAEYLAALFAEDDESSARSLKTATGGVIRKATDPFRSIDLDGDGTPDEARALTTAKDATSAARGALRGAAQRLRRSKTTEPGEADPVSADEE</sequence>
<keyword evidence="3" id="KW-1185">Reference proteome</keyword>
<feature type="compositionally biased region" description="Low complexity" evidence="1">
    <location>
        <begin position="320"/>
        <end position="330"/>
    </location>
</feature>
<name>A0A3D9LDE0_9MICC</name>
<dbReference type="EMBL" id="QREH01000001">
    <property type="protein sequence ID" value="REE04245.1"/>
    <property type="molecule type" value="Genomic_DNA"/>
</dbReference>
<comment type="caution">
    <text evidence="2">The sequence shown here is derived from an EMBL/GenBank/DDBJ whole genome shotgun (WGS) entry which is preliminary data.</text>
</comment>
<feature type="region of interest" description="Disordered" evidence="1">
    <location>
        <begin position="312"/>
        <end position="351"/>
    </location>
</feature>
<proteinExistence type="predicted"/>
<dbReference type="AlphaFoldDB" id="A0A3D9LDE0"/>
<dbReference type="Proteomes" id="UP000256727">
    <property type="component" value="Unassembled WGS sequence"/>
</dbReference>